<accession>A0A6J4I0Z9</accession>
<feature type="region of interest" description="Disordered" evidence="1">
    <location>
        <begin position="432"/>
        <end position="517"/>
    </location>
</feature>
<feature type="compositionally biased region" description="Low complexity" evidence="1">
    <location>
        <begin position="195"/>
        <end position="205"/>
    </location>
</feature>
<reference evidence="2" key="1">
    <citation type="submission" date="2020-02" db="EMBL/GenBank/DDBJ databases">
        <authorList>
            <person name="Meier V. D."/>
        </authorList>
    </citation>
    <scope>NUCLEOTIDE SEQUENCE</scope>
    <source>
        <strain evidence="2">AVDCRST_MAG52</strain>
    </source>
</reference>
<feature type="non-terminal residue" evidence="2">
    <location>
        <position position="556"/>
    </location>
</feature>
<feature type="compositionally biased region" description="Basic residues" evidence="1">
    <location>
        <begin position="505"/>
        <end position="517"/>
    </location>
</feature>
<sequence>EPVHPHHGGRAQGRPCGSRRAGRRGRLHAPSDRADHARPGHRHVPRGPGPDRRLDRDPHDRRRPAGLRPAGLGDDGVPDHLDDHHPALREALRHLRPPAVLPLRHRRLHPGLPGLRVRHDDVPARGLPGAAGHRRRRPDVAGAGHHRGHRAAAGAVEVPGLLHGRVRYVERPGPGHRWLPRRPRLPAGLRRLALDLPDQRAAGRAGPRRRLPGAAPAAPAPRAPHRLARGPRTGDVPGAAADRRRAGPDLGLGLRWRRPLLRRRRGRLRALPARRAVLRGGRAAPPPAVPEPQLRHRGHRQHRHGRRHVRRHPAAPPVPADRPGLQRHRGGTPDDPAGRRDHGRRDGLGHRDLEDRQVQDLPPGGDRVHGDRTAVHVLRRRGGHLGPDPRAVHGAARHRPGLQLPAGDPRRAERGLAAGDGRRHLVGHLLPPDGRHHRGHGVPLRPVHPAAPGHRRRRAGGGRRGPPRGPGAAERSAADRRPVRHLVHPGAARPPRAAVQGGVLRLHRPGVPHRRLRRRGRVLRVPVPAAARAEREVGHPGLAGRGRRQPGGPAPL</sequence>
<gene>
    <name evidence="2" type="ORF">AVDCRST_MAG52-1442</name>
</gene>
<proteinExistence type="predicted"/>
<feature type="region of interest" description="Disordered" evidence="1">
    <location>
        <begin position="1"/>
        <end position="83"/>
    </location>
</feature>
<feature type="compositionally biased region" description="Basic residues" evidence="1">
    <location>
        <begin position="295"/>
        <end position="313"/>
    </location>
</feature>
<feature type="region of interest" description="Disordered" evidence="1">
    <location>
        <begin position="272"/>
        <end position="412"/>
    </location>
</feature>
<organism evidence="2">
    <name type="scientific">uncultured Blastococcus sp</name>
    <dbReference type="NCBI Taxonomy" id="217144"/>
    <lineage>
        <taxon>Bacteria</taxon>
        <taxon>Bacillati</taxon>
        <taxon>Actinomycetota</taxon>
        <taxon>Actinomycetes</taxon>
        <taxon>Geodermatophilales</taxon>
        <taxon>Geodermatophilaceae</taxon>
        <taxon>Blastococcus</taxon>
        <taxon>environmental samples</taxon>
    </lineage>
</organism>
<feature type="compositionally biased region" description="Basic and acidic residues" evidence="1">
    <location>
        <begin position="29"/>
        <end position="38"/>
    </location>
</feature>
<feature type="region of interest" description="Disordered" evidence="1">
    <location>
        <begin position="112"/>
        <end position="150"/>
    </location>
</feature>
<evidence type="ECO:0000256" key="1">
    <source>
        <dbReference type="SAM" id="MobiDB-lite"/>
    </source>
</evidence>
<name>A0A6J4I0Z9_9ACTN</name>
<protein>
    <submittedName>
        <fullName evidence="2">Uncharacterized MFS-type transporter</fullName>
    </submittedName>
</protein>
<feature type="compositionally biased region" description="Basic and acidic residues" evidence="1">
    <location>
        <begin position="336"/>
        <end position="358"/>
    </location>
</feature>
<feature type="compositionally biased region" description="Low complexity" evidence="1">
    <location>
        <begin position="230"/>
        <end position="240"/>
    </location>
</feature>
<dbReference type="EMBL" id="CADCTN010000097">
    <property type="protein sequence ID" value="CAA9238632.1"/>
    <property type="molecule type" value="Genomic_DNA"/>
</dbReference>
<feature type="compositionally biased region" description="Low complexity" evidence="1">
    <location>
        <begin position="272"/>
        <end position="283"/>
    </location>
</feature>
<dbReference type="AlphaFoldDB" id="A0A6J4I0Z9"/>
<feature type="non-terminal residue" evidence="2">
    <location>
        <position position="1"/>
    </location>
</feature>
<feature type="region of interest" description="Disordered" evidence="1">
    <location>
        <begin position="531"/>
        <end position="556"/>
    </location>
</feature>
<evidence type="ECO:0000313" key="2">
    <source>
        <dbReference type="EMBL" id="CAA9238632.1"/>
    </source>
</evidence>
<feature type="compositionally biased region" description="Basic and acidic residues" evidence="1">
    <location>
        <begin position="49"/>
        <end position="60"/>
    </location>
</feature>
<feature type="region of interest" description="Disordered" evidence="1">
    <location>
        <begin position="195"/>
        <end position="251"/>
    </location>
</feature>